<dbReference type="Proteomes" id="UP000190064">
    <property type="component" value="Unassembled WGS sequence"/>
</dbReference>
<name>A0A1T1H7U7_OCELI</name>
<proteinExistence type="predicted"/>
<reference evidence="1" key="1">
    <citation type="submission" date="2017-02" db="EMBL/GenBank/DDBJ databases">
        <title>Draft Genome Sequence of the Salt Water Bacterium Oceanospirillum linum ATCC 11336.</title>
        <authorList>
            <person name="Trachtenberg A.M."/>
            <person name="Carney J.G."/>
            <person name="Linnane J.D."/>
            <person name="Rheaume B.A."/>
            <person name="Pitts N.L."/>
            <person name="Mykles D.L."/>
            <person name="Maclea K.S."/>
        </authorList>
    </citation>
    <scope>NUCLEOTIDE SEQUENCE [LARGE SCALE GENOMIC DNA]</scope>
    <source>
        <strain evidence="1">ATCC 11336</strain>
    </source>
</reference>
<accession>A0A1T1H7U7</accession>
<evidence type="ECO:0000313" key="2">
    <source>
        <dbReference type="Proteomes" id="UP000190064"/>
    </source>
</evidence>
<sequence length="77" mass="7877">MVELVVAVSAMVAPLMELAVVAVRFVVPPVKLTAAVVVPVMPDALTRILFAPKTESFAAGGVWVSSNTDPAVAAACN</sequence>
<keyword evidence="2" id="KW-1185">Reference proteome</keyword>
<protein>
    <submittedName>
        <fullName evidence="1">Uncharacterized protein</fullName>
    </submittedName>
</protein>
<dbReference type="EMBL" id="MTSD02000093">
    <property type="protein sequence ID" value="OOV85787.1"/>
    <property type="molecule type" value="Genomic_DNA"/>
</dbReference>
<comment type="caution">
    <text evidence="1">The sequence shown here is derived from an EMBL/GenBank/DDBJ whole genome shotgun (WGS) entry which is preliminary data.</text>
</comment>
<gene>
    <name evidence="1" type="ORF">BTA35_0216810</name>
</gene>
<feature type="non-terminal residue" evidence="1">
    <location>
        <position position="77"/>
    </location>
</feature>
<evidence type="ECO:0000313" key="1">
    <source>
        <dbReference type="EMBL" id="OOV85787.1"/>
    </source>
</evidence>
<organism evidence="1 2">
    <name type="scientific">Oceanospirillum linum</name>
    <dbReference type="NCBI Taxonomy" id="966"/>
    <lineage>
        <taxon>Bacteria</taxon>
        <taxon>Pseudomonadati</taxon>
        <taxon>Pseudomonadota</taxon>
        <taxon>Gammaproteobacteria</taxon>
        <taxon>Oceanospirillales</taxon>
        <taxon>Oceanospirillaceae</taxon>
        <taxon>Oceanospirillum</taxon>
    </lineage>
</organism>
<dbReference type="RefSeq" id="WP_238377632.1">
    <property type="nucleotide sequence ID" value="NZ_MTSD02000093.1"/>
</dbReference>
<dbReference type="AlphaFoldDB" id="A0A1T1H7U7"/>